<evidence type="ECO:0000259" key="8">
    <source>
        <dbReference type="PROSITE" id="PS50157"/>
    </source>
</evidence>
<comment type="subcellular location">
    <subcellularLocation>
        <location evidence="1">Nucleus</location>
    </subcellularLocation>
</comment>
<feature type="domain" description="C2H2-type" evidence="8">
    <location>
        <begin position="60"/>
        <end position="82"/>
    </location>
</feature>
<evidence type="ECO:0000256" key="5">
    <source>
        <dbReference type="ARBA" id="ARBA00022833"/>
    </source>
</evidence>
<evidence type="ECO:0000256" key="2">
    <source>
        <dbReference type="ARBA" id="ARBA00022723"/>
    </source>
</evidence>
<name>A0A7R9B8G9_TIMSH</name>
<keyword evidence="2" id="KW-0479">Metal-binding</keyword>
<keyword evidence="5" id="KW-0862">Zinc</keyword>
<feature type="domain" description="C2H2-type" evidence="8">
    <location>
        <begin position="127"/>
        <end position="154"/>
    </location>
</feature>
<dbReference type="PROSITE" id="PS00028">
    <property type="entry name" value="ZINC_FINGER_C2H2_1"/>
    <property type="match status" value="4"/>
</dbReference>
<dbReference type="GO" id="GO:0008270">
    <property type="term" value="F:zinc ion binding"/>
    <property type="evidence" value="ECO:0007669"/>
    <property type="project" value="UniProtKB-KW"/>
</dbReference>
<dbReference type="AlphaFoldDB" id="A0A7R9B8G9"/>
<dbReference type="GO" id="GO:0000981">
    <property type="term" value="F:DNA-binding transcription factor activity, RNA polymerase II-specific"/>
    <property type="evidence" value="ECO:0007669"/>
    <property type="project" value="TreeGrafter"/>
</dbReference>
<evidence type="ECO:0000256" key="3">
    <source>
        <dbReference type="ARBA" id="ARBA00022737"/>
    </source>
</evidence>
<dbReference type="PANTHER" id="PTHR24394:SF44">
    <property type="entry name" value="ZINC FINGER PROTEIN 271-LIKE"/>
    <property type="match status" value="1"/>
</dbReference>
<reference evidence="9" key="1">
    <citation type="submission" date="2020-11" db="EMBL/GenBank/DDBJ databases">
        <authorList>
            <person name="Tran Van P."/>
        </authorList>
    </citation>
    <scope>NUCLEOTIDE SEQUENCE</scope>
</reference>
<gene>
    <name evidence="9" type="ORF">TSIB3V08_LOCUS11907</name>
</gene>
<sequence>MKVDLITLLFSQFWSYRDMYVLIDTSLLLGPKLTSPSIAHNLCSLTDESVPGSPSVPGFFPCKTCGERFGDVNSALAHSTIHFDLVQCSICSAILSRRRNLKKHMLLVHSIKLGPHRRPMEEAGDEFSCGVCGKRFRHQISVKLHQTLHQGNTVCPLCGIVLSRTYSLKRHLATVHGVD</sequence>
<evidence type="ECO:0000256" key="1">
    <source>
        <dbReference type="ARBA" id="ARBA00004123"/>
    </source>
</evidence>
<dbReference type="PROSITE" id="PS50157">
    <property type="entry name" value="ZINC_FINGER_C2H2_2"/>
    <property type="match status" value="2"/>
</dbReference>
<dbReference type="InterPro" id="IPR036236">
    <property type="entry name" value="Znf_C2H2_sf"/>
</dbReference>
<evidence type="ECO:0000256" key="6">
    <source>
        <dbReference type="ARBA" id="ARBA00023242"/>
    </source>
</evidence>
<dbReference type="SUPFAM" id="SSF57667">
    <property type="entry name" value="beta-beta-alpha zinc fingers"/>
    <property type="match status" value="2"/>
</dbReference>
<dbReference type="EMBL" id="OC010804">
    <property type="protein sequence ID" value="CAD7267905.1"/>
    <property type="molecule type" value="Genomic_DNA"/>
</dbReference>
<keyword evidence="6" id="KW-0539">Nucleus</keyword>
<dbReference type="Gene3D" id="3.30.160.60">
    <property type="entry name" value="Classic Zinc Finger"/>
    <property type="match status" value="2"/>
</dbReference>
<keyword evidence="3" id="KW-0677">Repeat</keyword>
<accession>A0A7R9B8G9</accession>
<keyword evidence="4 7" id="KW-0863">Zinc-finger</keyword>
<dbReference type="InterPro" id="IPR013087">
    <property type="entry name" value="Znf_C2H2_type"/>
</dbReference>
<protein>
    <recommendedName>
        <fullName evidence="8">C2H2-type domain-containing protein</fullName>
    </recommendedName>
</protein>
<evidence type="ECO:0000313" key="9">
    <source>
        <dbReference type="EMBL" id="CAD7267905.1"/>
    </source>
</evidence>
<dbReference type="GO" id="GO:0005634">
    <property type="term" value="C:nucleus"/>
    <property type="evidence" value="ECO:0007669"/>
    <property type="project" value="UniProtKB-SubCell"/>
</dbReference>
<evidence type="ECO:0000256" key="4">
    <source>
        <dbReference type="ARBA" id="ARBA00022771"/>
    </source>
</evidence>
<evidence type="ECO:0000256" key="7">
    <source>
        <dbReference type="PROSITE-ProRule" id="PRU00042"/>
    </source>
</evidence>
<dbReference type="SMART" id="SM00355">
    <property type="entry name" value="ZnF_C2H2"/>
    <property type="match status" value="4"/>
</dbReference>
<dbReference type="Pfam" id="PF00096">
    <property type="entry name" value="zf-C2H2"/>
    <property type="match status" value="3"/>
</dbReference>
<organism evidence="9">
    <name type="scientific">Timema shepardi</name>
    <name type="common">Walking stick</name>
    <dbReference type="NCBI Taxonomy" id="629360"/>
    <lineage>
        <taxon>Eukaryota</taxon>
        <taxon>Metazoa</taxon>
        <taxon>Ecdysozoa</taxon>
        <taxon>Arthropoda</taxon>
        <taxon>Hexapoda</taxon>
        <taxon>Insecta</taxon>
        <taxon>Pterygota</taxon>
        <taxon>Neoptera</taxon>
        <taxon>Polyneoptera</taxon>
        <taxon>Phasmatodea</taxon>
        <taxon>Timematodea</taxon>
        <taxon>Timematoidea</taxon>
        <taxon>Timematidae</taxon>
        <taxon>Timema</taxon>
    </lineage>
</organism>
<proteinExistence type="predicted"/>
<dbReference type="PANTHER" id="PTHR24394">
    <property type="entry name" value="ZINC FINGER PROTEIN"/>
    <property type="match status" value="1"/>
</dbReference>